<dbReference type="Proteomes" id="UP000183997">
    <property type="component" value="Unassembled WGS sequence"/>
</dbReference>
<evidence type="ECO:0000313" key="1">
    <source>
        <dbReference type="EMBL" id="SHK00610.1"/>
    </source>
</evidence>
<dbReference type="EMBL" id="FRAR01000005">
    <property type="protein sequence ID" value="SHK00610.1"/>
    <property type="molecule type" value="Genomic_DNA"/>
</dbReference>
<dbReference type="AlphaFoldDB" id="A0A1M6NY88"/>
<protein>
    <submittedName>
        <fullName evidence="1">Uncharacterized protein</fullName>
    </submittedName>
</protein>
<gene>
    <name evidence="1" type="ORF">SAMN02745123_00338</name>
</gene>
<name>A0A1M6NY88_9FIRM</name>
<accession>A0A1M6NY88</accession>
<keyword evidence="2" id="KW-1185">Reference proteome</keyword>
<evidence type="ECO:0000313" key="2">
    <source>
        <dbReference type="Proteomes" id="UP000183997"/>
    </source>
</evidence>
<reference evidence="2" key="1">
    <citation type="submission" date="2016-11" db="EMBL/GenBank/DDBJ databases">
        <authorList>
            <person name="Varghese N."/>
            <person name="Submissions S."/>
        </authorList>
    </citation>
    <scope>NUCLEOTIDE SEQUENCE [LARGE SCALE GENOMIC DNA]</scope>
    <source>
        <strain evidence="2">DSM 10349</strain>
    </source>
</reference>
<sequence length="56" mass="6506">MSEVMGDLAHHFIFTNPSVDMIKIFSPYKSYGKMIVQLIHSIIEKLKSSYQIEVFL</sequence>
<organism evidence="1 2">
    <name type="scientific">Desulforamulus aeronauticus DSM 10349</name>
    <dbReference type="NCBI Taxonomy" id="1121421"/>
    <lineage>
        <taxon>Bacteria</taxon>
        <taxon>Bacillati</taxon>
        <taxon>Bacillota</taxon>
        <taxon>Clostridia</taxon>
        <taxon>Eubacteriales</taxon>
        <taxon>Peptococcaceae</taxon>
        <taxon>Desulforamulus</taxon>
    </lineage>
</organism>
<dbReference type="STRING" id="1121421.SAMN02745123_00338"/>
<proteinExistence type="predicted"/>